<sequence>MNRHRGMSGFSMIEVLVTLIIVTTGVLGMVAMQGRSIQFTQDSAQRGTAGNMANELLELMRANPEAFLDSRERYKETSDFYKAKGSDFPPCPTPALTAKDQLGCWAQRAGENLPGGSELLNSHFKICRSPSPGVCNAAAGSAIEISMAWRVKSGTCIDANDQTADKSICTFNLRAQL</sequence>
<comment type="caution">
    <text evidence="2">The sequence shown here is derived from an EMBL/GenBank/DDBJ whole genome shotgun (WGS) entry which is preliminary data.</text>
</comment>
<protein>
    <submittedName>
        <fullName evidence="2">Type IV pilus assembly protein PilV</fullName>
    </submittedName>
</protein>
<reference evidence="2 3" key="1">
    <citation type="submission" date="2016-10" db="EMBL/GenBank/DDBJ databases">
        <authorList>
            <person name="Varghese N."/>
            <person name="Submissions S."/>
        </authorList>
    </citation>
    <scope>NUCLEOTIDE SEQUENCE [LARGE SCALE GENOMIC DNA]</scope>
    <source>
        <strain evidence="2 3">DSM 17833</strain>
    </source>
</reference>
<evidence type="ECO:0000256" key="1">
    <source>
        <dbReference type="SAM" id="Phobius"/>
    </source>
</evidence>
<dbReference type="NCBIfam" id="TIGR02523">
    <property type="entry name" value="type_IV_pilV"/>
    <property type="match status" value="1"/>
</dbReference>
<organism evidence="2 3">
    <name type="scientific">Pseudomonas peli</name>
    <dbReference type="NCBI Taxonomy" id="592361"/>
    <lineage>
        <taxon>Bacteria</taxon>
        <taxon>Pseudomonadati</taxon>
        <taxon>Pseudomonadota</taxon>
        <taxon>Gammaproteobacteria</taxon>
        <taxon>Pseudomonadales</taxon>
        <taxon>Pseudomonadaceae</taxon>
        <taxon>Pseudomonas</taxon>
    </lineage>
</organism>
<evidence type="ECO:0000313" key="2">
    <source>
        <dbReference type="EMBL" id="SCW43753.1"/>
    </source>
</evidence>
<keyword evidence="3" id="KW-1185">Reference proteome</keyword>
<evidence type="ECO:0000313" key="3">
    <source>
        <dbReference type="Proteomes" id="UP000242418"/>
    </source>
</evidence>
<dbReference type="AlphaFoldDB" id="A0AB37Z4Q1"/>
<feature type="transmembrane region" description="Helical" evidence="1">
    <location>
        <begin position="12"/>
        <end position="32"/>
    </location>
</feature>
<keyword evidence="1" id="KW-1133">Transmembrane helix</keyword>
<proteinExistence type="predicted"/>
<keyword evidence="1" id="KW-0812">Transmembrane</keyword>
<name>A0AB37Z4Q1_9PSED</name>
<dbReference type="Proteomes" id="UP000242418">
    <property type="component" value="Unassembled WGS sequence"/>
</dbReference>
<accession>A0AB37Z4Q1</accession>
<keyword evidence="1" id="KW-0472">Membrane</keyword>
<dbReference type="InterPro" id="IPR013362">
    <property type="entry name" value="Pilus_4_PilV"/>
</dbReference>
<dbReference type="EMBL" id="FMTL01000001">
    <property type="protein sequence ID" value="SCW43753.1"/>
    <property type="molecule type" value="Genomic_DNA"/>
</dbReference>
<gene>
    <name evidence="2" type="ORF">SAMN05216370_1231</name>
</gene>